<comment type="similarity">
    <text evidence="2 6">Belongs to the glycosyl hydrolase 72 family.</text>
</comment>
<evidence type="ECO:0000313" key="9">
    <source>
        <dbReference type="Proteomes" id="UP000825890"/>
    </source>
</evidence>
<accession>A0A9P3FHZ4</accession>
<proteinExistence type="inferred from homology"/>
<keyword evidence="5" id="KW-0325">Glycoprotein</keyword>
<evidence type="ECO:0000256" key="2">
    <source>
        <dbReference type="ARBA" id="ARBA00007528"/>
    </source>
</evidence>
<dbReference type="AlphaFoldDB" id="A0A9P3FHZ4"/>
<name>A0A9P3FHZ4_9PEZI</name>
<gene>
    <name evidence="8" type="ORF">CKM354_001109100</name>
</gene>
<evidence type="ECO:0000256" key="7">
    <source>
        <dbReference type="SAM" id="MobiDB-lite"/>
    </source>
</evidence>
<dbReference type="InterPro" id="IPR017853">
    <property type="entry name" value="GH"/>
</dbReference>
<feature type="region of interest" description="Disordered" evidence="7">
    <location>
        <begin position="253"/>
        <end position="278"/>
    </location>
</feature>
<dbReference type="GO" id="GO:0071970">
    <property type="term" value="P:fungal-type cell wall (1-&gt;3)-beta-D-glucan biosynthetic process"/>
    <property type="evidence" value="ECO:0007669"/>
    <property type="project" value="TreeGrafter"/>
</dbReference>
<dbReference type="EMBL" id="BOLY01000007">
    <property type="protein sequence ID" value="GIZ48016.1"/>
    <property type="molecule type" value="Genomic_DNA"/>
</dbReference>
<evidence type="ECO:0000313" key="8">
    <source>
        <dbReference type="EMBL" id="GIZ48016.1"/>
    </source>
</evidence>
<dbReference type="Gene3D" id="3.20.20.80">
    <property type="entry name" value="Glycosidases"/>
    <property type="match status" value="1"/>
</dbReference>
<evidence type="ECO:0000256" key="6">
    <source>
        <dbReference type="RuleBase" id="RU361209"/>
    </source>
</evidence>
<dbReference type="InterPro" id="IPR004886">
    <property type="entry name" value="Glucanosyltransferase"/>
</dbReference>
<keyword evidence="9" id="KW-1185">Reference proteome</keyword>
<comment type="caution">
    <text evidence="8">The sequence shown here is derived from an EMBL/GenBank/DDBJ whole genome shotgun (WGS) entry which is preliminary data.</text>
</comment>
<dbReference type="RefSeq" id="XP_044662503.1">
    <property type="nucleotide sequence ID" value="XM_044806568.1"/>
</dbReference>
<keyword evidence="6" id="KW-0808">Transferase</keyword>
<keyword evidence="6" id="KW-0449">Lipoprotein</keyword>
<feature type="compositionally biased region" description="Low complexity" evidence="7">
    <location>
        <begin position="262"/>
        <end position="278"/>
    </location>
</feature>
<dbReference type="Proteomes" id="UP000825890">
    <property type="component" value="Unassembled WGS sequence"/>
</dbReference>
<reference evidence="8 9" key="1">
    <citation type="submission" date="2021-01" db="EMBL/GenBank/DDBJ databases">
        <title>Cercospora kikuchii MAFF 305040 whole genome shotgun sequence.</title>
        <authorList>
            <person name="Kashiwa T."/>
            <person name="Suzuki T."/>
        </authorList>
    </citation>
    <scope>NUCLEOTIDE SEQUENCE [LARGE SCALE GENOMIC DNA]</scope>
    <source>
        <strain evidence="8 9">MAFF 305040</strain>
    </source>
</reference>
<keyword evidence="6" id="KW-0472">Membrane</keyword>
<dbReference type="OrthoDB" id="1055148at2759"/>
<comment type="function">
    <text evidence="6">Splits internally a 1,3-beta-glucan molecule and transfers the newly generated reducing end (the donor) to the non-reducing end of another 1,3-beta-glucan molecule (the acceptor) forming a 1,3-beta linkage, resulting in the elongation of 1,3-beta-glucan chains in the cell wall.</text>
</comment>
<keyword evidence="6" id="KW-0336">GPI-anchor</keyword>
<organism evidence="8 9">
    <name type="scientific">Cercospora kikuchii</name>
    <dbReference type="NCBI Taxonomy" id="84275"/>
    <lineage>
        <taxon>Eukaryota</taxon>
        <taxon>Fungi</taxon>
        <taxon>Dikarya</taxon>
        <taxon>Ascomycota</taxon>
        <taxon>Pezizomycotina</taxon>
        <taxon>Dothideomycetes</taxon>
        <taxon>Dothideomycetidae</taxon>
        <taxon>Mycosphaerellales</taxon>
        <taxon>Mycosphaerellaceae</taxon>
        <taxon>Cercospora</taxon>
    </lineage>
</organism>
<dbReference type="GO" id="GO:0042124">
    <property type="term" value="F:1,3-beta-glucanosyltransferase activity"/>
    <property type="evidence" value="ECO:0007669"/>
    <property type="project" value="TreeGrafter"/>
</dbReference>
<dbReference type="GO" id="GO:0005886">
    <property type="term" value="C:plasma membrane"/>
    <property type="evidence" value="ECO:0007669"/>
    <property type="project" value="UniProtKB-SubCell"/>
</dbReference>
<dbReference type="GeneID" id="68296666"/>
<dbReference type="SUPFAM" id="SSF51445">
    <property type="entry name" value="(Trans)glycosidases"/>
    <property type="match status" value="1"/>
</dbReference>
<feature type="compositionally biased region" description="Basic and acidic residues" evidence="7">
    <location>
        <begin position="440"/>
        <end position="449"/>
    </location>
</feature>
<dbReference type="PANTHER" id="PTHR31468:SF2">
    <property type="entry name" value="1,3-BETA-GLUCANOSYLTRANSFERASE GAS1"/>
    <property type="match status" value="1"/>
</dbReference>
<evidence type="ECO:0000256" key="5">
    <source>
        <dbReference type="ARBA" id="ARBA00023180"/>
    </source>
</evidence>
<keyword evidence="3" id="KW-0732">Signal</keyword>
<dbReference type="GO" id="GO:0098552">
    <property type="term" value="C:side of membrane"/>
    <property type="evidence" value="ECO:0007669"/>
    <property type="project" value="UniProtKB-KW"/>
</dbReference>
<feature type="region of interest" description="Disordered" evidence="7">
    <location>
        <begin position="367"/>
        <end position="449"/>
    </location>
</feature>
<dbReference type="PANTHER" id="PTHR31468">
    <property type="entry name" value="1,3-BETA-GLUCANOSYLTRANSFERASE GAS1"/>
    <property type="match status" value="1"/>
</dbReference>
<comment type="subcellular location">
    <subcellularLocation>
        <location evidence="1 6">Cell membrane</location>
        <topology evidence="1 6">Lipid-anchor</topology>
        <topology evidence="1 6">GPI-anchor</topology>
    </subcellularLocation>
</comment>
<dbReference type="GO" id="GO:0031505">
    <property type="term" value="P:fungal-type cell wall organization"/>
    <property type="evidence" value="ECO:0007669"/>
    <property type="project" value="TreeGrafter"/>
</dbReference>
<protein>
    <recommendedName>
        <fullName evidence="6">1,3-beta-glucanosyltransferase</fullName>
        <ecNumber evidence="6">2.4.1.-</ecNumber>
    </recommendedName>
</protein>
<dbReference type="Pfam" id="PF03198">
    <property type="entry name" value="Glyco_hydro_72"/>
    <property type="match status" value="1"/>
</dbReference>
<dbReference type="EC" id="2.4.1.-" evidence="6"/>
<sequence>MSAPLQPIIIRGRYLWQGQKRFIVRGVVYQDNALDRQPYDPITDEELPRLQHDVALFKELGVNTILVYQIDSSKPHAQAMRLLEEAGIYVLIQAYPPLRGINRFDPYGSYNAENVQSYFKTIDLMASFPNTLGAFVAQTLINQSMDDAASRDCALVIAAVLRDVKKYMHLKDQTRGQRILPIAYGADNDGFRDKQIFEFLHTREPSERIDFWTFTKYTWNTTSSTSQTESSSDLTTPFTHTTIPIFLSEYSSKFPSPPPVEPSQDPNSPPSLSSSATKTLLTSPTTHHFSGGCLYEFNHSVNNYGLVRLLPNTPTQIPGFQHGFQGSNIETERQNAVEQRQTGLGTVLIMQDFVDYRETLRELREEIERVESSDISNEAEAEERGSRSNSEGVRGTGIGGPRPSGVTSSAVPHAMPEQGENSSFRITGEVPESCIDWESEGSRMESEAG</sequence>
<keyword evidence="4" id="KW-1015">Disulfide bond</keyword>
<evidence type="ECO:0000256" key="3">
    <source>
        <dbReference type="ARBA" id="ARBA00022729"/>
    </source>
</evidence>
<evidence type="ECO:0000256" key="4">
    <source>
        <dbReference type="ARBA" id="ARBA00023157"/>
    </source>
</evidence>
<evidence type="ECO:0000256" key="1">
    <source>
        <dbReference type="ARBA" id="ARBA00004609"/>
    </source>
</evidence>